<dbReference type="EMBL" id="MQWD01000001">
    <property type="protein sequence ID" value="PAP76939.1"/>
    <property type="molecule type" value="Genomic_DNA"/>
</dbReference>
<dbReference type="InterPro" id="IPR029058">
    <property type="entry name" value="AB_hydrolase_fold"/>
</dbReference>
<comment type="caution">
    <text evidence="2">The sequence shown here is derived from an EMBL/GenBank/DDBJ whole genome shotgun (WGS) entry which is preliminary data.</text>
</comment>
<dbReference type="RefSeq" id="WP_095510610.1">
    <property type="nucleotide sequence ID" value="NZ_MQWD01000001.1"/>
</dbReference>
<evidence type="ECO:0000313" key="3">
    <source>
        <dbReference type="Proteomes" id="UP000216339"/>
    </source>
</evidence>
<feature type="domain" description="AB hydrolase-1" evidence="1">
    <location>
        <begin position="79"/>
        <end position="138"/>
    </location>
</feature>
<reference evidence="2 3" key="1">
    <citation type="submission" date="2016-11" db="EMBL/GenBank/DDBJ databases">
        <title>Study of marine rhodopsin-containing bacteria.</title>
        <authorList>
            <person name="Yoshizawa S."/>
            <person name="Kumagai Y."/>
            <person name="Kogure K."/>
        </authorList>
    </citation>
    <scope>NUCLEOTIDE SEQUENCE [LARGE SCALE GENOMIC DNA]</scope>
    <source>
        <strain evidence="2 3">SAORIC-28</strain>
    </source>
</reference>
<gene>
    <name evidence="2" type="ORF">BSZ37_11105</name>
</gene>
<protein>
    <recommendedName>
        <fullName evidence="1">AB hydrolase-1 domain-containing protein</fullName>
    </recommendedName>
</protein>
<sequence>MLSGLTRRAEAVARRAVELEPMPQPPLRPTRYPVVLLHGFGALANLMQGGVLHAEAMHLRARGVWAYAPHVNPYDTVDVRAVSWADRLERVLDETGADRLNLVGFSTGGLDARALARDERWAGRFASLVTVSTPHRGSALAPFVLDRPERLRAWAIGVMEFVGRAAYESAPPHAEAALAELAPDVVVDRFPPDETVPDAWCASYAGRAGKGTDVPMYPPLVVPNRILHGLAGINDGIVPTDSGWWGERLGTLDADHARQIGLRWTASPAYDSLAFFEAHCDALRERGL</sequence>
<dbReference type="AlphaFoldDB" id="A0A271J2J9"/>
<dbReference type="Pfam" id="PF00561">
    <property type="entry name" value="Abhydrolase_1"/>
    <property type="match status" value="1"/>
</dbReference>
<evidence type="ECO:0000259" key="1">
    <source>
        <dbReference type="Pfam" id="PF00561"/>
    </source>
</evidence>
<dbReference type="Gene3D" id="3.40.50.1820">
    <property type="entry name" value="alpha/beta hydrolase"/>
    <property type="match status" value="1"/>
</dbReference>
<organism evidence="2 3">
    <name type="scientific">Rubrivirga marina</name>
    <dbReference type="NCBI Taxonomy" id="1196024"/>
    <lineage>
        <taxon>Bacteria</taxon>
        <taxon>Pseudomonadati</taxon>
        <taxon>Rhodothermota</taxon>
        <taxon>Rhodothermia</taxon>
        <taxon>Rhodothermales</taxon>
        <taxon>Rubricoccaceae</taxon>
        <taxon>Rubrivirga</taxon>
    </lineage>
</organism>
<dbReference type="SUPFAM" id="SSF53474">
    <property type="entry name" value="alpha/beta-Hydrolases"/>
    <property type="match status" value="1"/>
</dbReference>
<evidence type="ECO:0000313" key="2">
    <source>
        <dbReference type="EMBL" id="PAP76939.1"/>
    </source>
</evidence>
<dbReference type="InterPro" id="IPR000073">
    <property type="entry name" value="AB_hydrolase_1"/>
</dbReference>
<dbReference type="Proteomes" id="UP000216339">
    <property type="component" value="Unassembled WGS sequence"/>
</dbReference>
<name>A0A271J2J9_9BACT</name>
<proteinExistence type="predicted"/>
<keyword evidence="3" id="KW-1185">Reference proteome</keyword>
<accession>A0A271J2J9</accession>
<dbReference type="OrthoDB" id="9765872at2"/>